<evidence type="ECO:0000313" key="7">
    <source>
        <dbReference type="Proteomes" id="UP001382455"/>
    </source>
</evidence>
<keyword evidence="4" id="KW-1133">Transmembrane helix</keyword>
<dbReference type="PROSITE" id="PS51755">
    <property type="entry name" value="OMPR_PHOB"/>
    <property type="match status" value="1"/>
</dbReference>
<protein>
    <submittedName>
        <fullName evidence="6">Winged helix-turn-helix domain-containing protein</fullName>
    </submittedName>
</protein>
<feature type="transmembrane region" description="Helical" evidence="4">
    <location>
        <begin position="123"/>
        <end position="141"/>
    </location>
</feature>
<feature type="DNA-binding region" description="OmpR/PhoB-type" evidence="3">
    <location>
        <begin position="8"/>
        <end position="106"/>
    </location>
</feature>
<evidence type="ECO:0000256" key="2">
    <source>
        <dbReference type="ARBA" id="ARBA00023125"/>
    </source>
</evidence>
<accession>A0ABU8EY70</accession>
<keyword evidence="4" id="KW-0472">Membrane</keyword>
<dbReference type="InterPro" id="IPR001867">
    <property type="entry name" value="OmpR/PhoB-type_DNA-bd"/>
</dbReference>
<dbReference type="CDD" id="cd00383">
    <property type="entry name" value="trans_reg_C"/>
    <property type="match status" value="1"/>
</dbReference>
<dbReference type="Gene3D" id="2.120.10.30">
    <property type="entry name" value="TolB, C-terminal domain"/>
    <property type="match status" value="2"/>
</dbReference>
<sequence>MSLTSLPNSLIQIDKILVDFSAMRIKRAGTWHKVESKQLILLALLIEQQGQAISRDELLDKIWPNVIVSDNSLSKLVTQLRKTIGDDRNDQGIIRTVPRVGYQLIATATQVEHKAVSFKQQNVAIVGAICLMLGGLFSLLLSHLSKPYALGDDYSERRITQRGGVEHGASFSNDGRYMVFNYRAIGKSNTDLAVMDLQQHISHVIKNANYSEQRGVFSPDQKWLAYIRNDALQCNIRVISTASAIETWRLSLDSKLADCPSGLHKMALSWPQDNLLIAHFNHSVVRYSLNFEPFPRAVDSPNVIVENVDELSVTNNQLITLNTATNTVEKRDFHGKLLTALSHEERGIKKLAADNNTLWLVSNKLALYKQNKRIGAMNIEGGDIDEISINRKNGDILLSKSQSNTGLFSLSSNRVEQLGSSMNAVRAPVVSYTGNKYAFLTFNKRSNKADVWLSHVNSDSVQFITSLSNSNVPELMSFSPNGNFLLLGYLDSHLSLIDLTTKNSITMAQGQFDNVYWQKEGDGVFYAKNDGNSSNNWYFDLSTGLAQPNAQSLALDFMLANKEYRTLMTTGFRNYANHVAKYLAERVFDPLLIDNILPSSQLFTPNVYRDGIHFMVKKGETLLLFDYQFESQEYREVADLSQFSNAPNHTLTITSSHDGKEVLVNLVDNLQSDLVLISKTTAN</sequence>
<dbReference type="EMBL" id="JBAWKS010000002">
    <property type="protein sequence ID" value="MEI4551932.1"/>
    <property type="molecule type" value="Genomic_DNA"/>
</dbReference>
<comment type="similarity">
    <text evidence="1">Belongs to the TolB family.</text>
</comment>
<dbReference type="Pfam" id="PF07676">
    <property type="entry name" value="PD40"/>
    <property type="match status" value="1"/>
</dbReference>
<dbReference type="Pfam" id="PF00486">
    <property type="entry name" value="Trans_reg_C"/>
    <property type="match status" value="1"/>
</dbReference>
<proteinExistence type="inferred from homology"/>
<dbReference type="SUPFAM" id="SSF46894">
    <property type="entry name" value="C-terminal effector domain of the bipartite response regulators"/>
    <property type="match status" value="1"/>
</dbReference>
<dbReference type="InterPro" id="IPR011659">
    <property type="entry name" value="WD40"/>
</dbReference>
<keyword evidence="4" id="KW-0812">Transmembrane</keyword>
<keyword evidence="7" id="KW-1185">Reference proteome</keyword>
<feature type="domain" description="OmpR/PhoB-type" evidence="5">
    <location>
        <begin position="8"/>
        <end position="106"/>
    </location>
</feature>
<keyword evidence="2 3" id="KW-0238">DNA-binding</keyword>
<evidence type="ECO:0000313" key="6">
    <source>
        <dbReference type="EMBL" id="MEI4551932.1"/>
    </source>
</evidence>
<name>A0ABU8EY70_9GAMM</name>
<evidence type="ECO:0000256" key="4">
    <source>
        <dbReference type="SAM" id="Phobius"/>
    </source>
</evidence>
<reference evidence="6 7" key="1">
    <citation type="submission" date="2023-12" db="EMBL/GenBank/DDBJ databases">
        <title>Friends and Foes: Symbiotic and Algicidal bacterial influence on Karenia brevis blooms.</title>
        <authorList>
            <person name="Fei C."/>
            <person name="Mohamed A.R."/>
            <person name="Booker A."/>
            <person name="Arshad M."/>
            <person name="Klass S."/>
            <person name="Ahn S."/>
            <person name="Gilbert P.M."/>
            <person name="Heil C.A."/>
            <person name="Martinez J.M."/>
            <person name="Amin S.A."/>
        </authorList>
    </citation>
    <scope>NUCLEOTIDE SEQUENCE [LARGE SCALE GENOMIC DNA]</scope>
    <source>
        <strain evidence="6 7">CE15</strain>
    </source>
</reference>
<dbReference type="SMART" id="SM00862">
    <property type="entry name" value="Trans_reg_C"/>
    <property type="match status" value="1"/>
</dbReference>
<dbReference type="InterPro" id="IPR036388">
    <property type="entry name" value="WH-like_DNA-bd_sf"/>
</dbReference>
<dbReference type="InterPro" id="IPR011042">
    <property type="entry name" value="6-blade_b-propeller_TolB-like"/>
</dbReference>
<dbReference type="Gene3D" id="1.10.10.10">
    <property type="entry name" value="Winged helix-like DNA-binding domain superfamily/Winged helix DNA-binding domain"/>
    <property type="match status" value="1"/>
</dbReference>
<organism evidence="6 7">
    <name type="scientific">Pseudoalteromonas spongiae</name>
    <dbReference type="NCBI Taxonomy" id="298657"/>
    <lineage>
        <taxon>Bacteria</taxon>
        <taxon>Pseudomonadati</taxon>
        <taxon>Pseudomonadota</taxon>
        <taxon>Gammaproteobacteria</taxon>
        <taxon>Alteromonadales</taxon>
        <taxon>Pseudoalteromonadaceae</taxon>
        <taxon>Pseudoalteromonas</taxon>
    </lineage>
</organism>
<evidence type="ECO:0000256" key="1">
    <source>
        <dbReference type="ARBA" id="ARBA00009820"/>
    </source>
</evidence>
<dbReference type="PANTHER" id="PTHR36842">
    <property type="entry name" value="PROTEIN TOLB HOMOLOG"/>
    <property type="match status" value="1"/>
</dbReference>
<dbReference type="SUPFAM" id="SSF82171">
    <property type="entry name" value="DPP6 N-terminal domain-like"/>
    <property type="match status" value="1"/>
</dbReference>
<evidence type="ECO:0000259" key="5">
    <source>
        <dbReference type="PROSITE" id="PS51755"/>
    </source>
</evidence>
<gene>
    <name evidence="6" type="ORF">WAE96_19805</name>
</gene>
<evidence type="ECO:0000256" key="3">
    <source>
        <dbReference type="PROSITE-ProRule" id="PRU01091"/>
    </source>
</evidence>
<dbReference type="RefSeq" id="WP_336436817.1">
    <property type="nucleotide sequence ID" value="NZ_JBAWKS010000002.1"/>
</dbReference>
<comment type="caution">
    <text evidence="6">The sequence shown here is derived from an EMBL/GenBank/DDBJ whole genome shotgun (WGS) entry which is preliminary data.</text>
</comment>
<dbReference type="Proteomes" id="UP001382455">
    <property type="component" value="Unassembled WGS sequence"/>
</dbReference>
<dbReference type="InterPro" id="IPR016032">
    <property type="entry name" value="Sig_transdc_resp-reg_C-effctor"/>
</dbReference>